<name>F4XN47_9CYAN</name>
<keyword evidence="4" id="KW-1185">Reference proteome</keyword>
<feature type="domain" description="Glycosyltransferase subfamily 4-like N-terminal" evidence="2">
    <location>
        <begin position="18"/>
        <end position="116"/>
    </location>
</feature>
<gene>
    <name evidence="3" type="ORF">LYNGBM3L_21120</name>
</gene>
<evidence type="ECO:0000313" key="3">
    <source>
        <dbReference type="EMBL" id="EGJ34106.1"/>
    </source>
</evidence>
<dbReference type="Pfam" id="PF13439">
    <property type="entry name" value="Glyco_transf_4"/>
    <property type="match status" value="1"/>
</dbReference>
<evidence type="ECO:0000259" key="1">
    <source>
        <dbReference type="Pfam" id="PF00534"/>
    </source>
</evidence>
<dbReference type="OrthoDB" id="9795068at2"/>
<organism evidence="3 4">
    <name type="scientific">Moorena producens 3L</name>
    <dbReference type="NCBI Taxonomy" id="489825"/>
    <lineage>
        <taxon>Bacteria</taxon>
        <taxon>Bacillati</taxon>
        <taxon>Cyanobacteriota</taxon>
        <taxon>Cyanophyceae</taxon>
        <taxon>Coleofasciculales</taxon>
        <taxon>Coleofasciculaceae</taxon>
        <taxon>Moorena</taxon>
    </lineage>
</organism>
<proteinExistence type="predicted"/>
<dbReference type="PANTHER" id="PTHR12526">
    <property type="entry name" value="GLYCOSYLTRANSFERASE"/>
    <property type="match status" value="1"/>
</dbReference>
<feature type="domain" description="Glycosyl transferase family 1" evidence="1">
    <location>
        <begin position="167"/>
        <end position="315"/>
    </location>
</feature>
<dbReference type="Pfam" id="PF00534">
    <property type="entry name" value="Glycos_transf_1"/>
    <property type="match status" value="1"/>
</dbReference>
<dbReference type="eggNOG" id="COG0438">
    <property type="taxonomic scope" value="Bacteria"/>
</dbReference>
<reference evidence="4" key="1">
    <citation type="journal article" date="2011" name="Proc. Natl. Acad. Sci. U.S.A.">
        <title>Genomic insights into the physiology and ecology of the marine filamentous cyanobacterium Lyngbya majuscula.</title>
        <authorList>
            <person name="Jones A.C."/>
            <person name="Monroe E.A."/>
            <person name="Podell S."/>
            <person name="Hess W.R."/>
            <person name="Klages S."/>
            <person name="Esquenazi E."/>
            <person name="Niessen S."/>
            <person name="Hoover H."/>
            <person name="Rothmann M."/>
            <person name="Lasken R.S."/>
            <person name="Yates J.R.III."/>
            <person name="Reinhardt R."/>
            <person name="Kube M."/>
            <person name="Burkart M.D."/>
            <person name="Allen E.E."/>
            <person name="Dorrestein P.C."/>
            <person name="Gerwick W.H."/>
            <person name="Gerwick L."/>
        </authorList>
    </citation>
    <scope>NUCLEOTIDE SEQUENCE [LARGE SCALE GENOMIC DNA]</scope>
    <source>
        <strain evidence="4">3L</strain>
    </source>
</reference>
<dbReference type="EMBL" id="GL890840">
    <property type="protein sequence ID" value="EGJ34106.1"/>
    <property type="molecule type" value="Genomic_DNA"/>
</dbReference>
<keyword evidence="3" id="KW-0808">Transferase</keyword>
<dbReference type="GO" id="GO:0016757">
    <property type="term" value="F:glycosyltransferase activity"/>
    <property type="evidence" value="ECO:0007669"/>
    <property type="project" value="InterPro"/>
</dbReference>
<dbReference type="SUPFAM" id="SSF53756">
    <property type="entry name" value="UDP-Glycosyltransferase/glycogen phosphorylase"/>
    <property type="match status" value="1"/>
</dbReference>
<dbReference type="PANTHER" id="PTHR12526:SF595">
    <property type="entry name" value="BLL5217 PROTEIN"/>
    <property type="match status" value="1"/>
</dbReference>
<accession>F4XN47</accession>
<sequence length="344" mass="38283">MRIAQVAPLWTSVPPSTYGGTELIVHLLTEELVSRGHDVTLFATGDSQTSAKLRPICESNLVNTMGKGEAYQYEYYVNASLSSAIREGNSFDLIHCHLGCAWIPFMALSKTPILYSVGSAVTVDDRWVLSRYPDVNVTFRSYDQIATIPPENRKNIRVIYNACDFDRFELSIQSGKYLAFLGRMSSNKNPLGAIQIAKEVGLPIVLAGEPMNADENQYFVDNIKPLIDGDNVIYLGPVNHDQKVDLLKNAAAFLFPIQWPEPFGIVMIEAMACGTPVIACRKGSVAEVIDLGKTGFYAESVEELIPLISRAMSLDRRTVREHAMQRFSVKRMVDDYLALYESLV</sequence>
<dbReference type="AlphaFoldDB" id="F4XN47"/>
<dbReference type="HOGENOM" id="CLU_042257_1_0_3"/>
<dbReference type="CDD" id="cd03802">
    <property type="entry name" value="GT4_AviGT4-like"/>
    <property type="match status" value="1"/>
</dbReference>
<protein>
    <submittedName>
        <fullName evidence="3">Glycosyltransferase</fullName>
    </submittedName>
</protein>
<evidence type="ECO:0000313" key="4">
    <source>
        <dbReference type="Proteomes" id="UP000003959"/>
    </source>
</evidence>
<dbReference type="Gene3D" id="3.40.50.2000">
    <property type="entry name" value="Glycogen Phosphorylase B"/>
    <property type="match status" value="2"/>
</dbReference>
<dbReference type="InterPro" id="IPR001296">
    <property type="entry name" value="Glyco_trans_1"/>
</dbReference>
<evidence type="ECO:0000259" key="2">
    <source>
        <dbReference type="Pfam" id="PF13439"/>
    </source>
</evidence>
<dbReference type="Proteomes" id="UP000003959">
    <property type="component" value="Unassembled WGS sequence"/>
</dbReference>
<dbReference type="RefSeq" id="WP_008181220.1">
    <property type="nucleotide sequence ID" value="NZ_GL890840.1"/>
</dbReference>
<dbReference type="InterPro" id="IPR028098">
    <property type="entry name" value="Glyco_trans_4-like_N"/>
</dbReference>